<dbReference type="AlphaFoldDB" id="A0A927BPV7"/>
<organism evidence="1 2">
    <name type="scientific">Paenibacillus sabuli</name>
    <dbReference type="NCBI Taxonomy" id="2772509"/>
    <lineage>
        <taxon>Bacteria</taxon>
        <taxon>Bacillati</taxon>
        <taxon>Bacillota</taxon>
        <taxon>Bacilli</taxon>
        <taxon>Bacillales</taxon>
        <taxon>Paenibacillaceae</taxon>
        <taxon>Paenibacillus</taxon>
    </lineage>
</organism>
<dbReference type="Proteomes" id="UP000621560">
    <property type="component" value="Unassembled WGS sequence"/>
</dbReference>
<gene>
    <name evidence="1" type="ORF">IDH44_04940</name>
</gene>
<evidence type="ECO:0000313" key="1">
    <source>
        <dbReference type="EMBL" id="MBD2844527.1"/>
    </source>
</evidence>
<evidence type="ECO:0000313" key="2">
    <source>
        <dbReference type="Proteomes" id="UP000621560"/>
    </source>
</evidence>
<proteinExistence type="predicted"/>
<dbReference type="Gene3D" id="3.90.1580.10">
    <property type="entry name" value="paralog of FGE (formylglycine-generating enzyme)"/>
    <property type="match status" value="1"/>
</dbReference>
<evidence type="ECO:0008006" key="3">
    <source>
        <dbReference type="Google" id="ProtNLM"/>
    </source>
</evidence>
<dbReference type="RefSeq" id="WP_190915287.1">
    <property type="nucleotide sequence ID" value="NZ_JACXIZ010000011.1"/>
</dbReference>
<dbReference type="SUPFAM" id="SSF56436">
    <property type="entry name" value="C-type lectin-like"/>
    <property type="match status" value="1"/>
</dbReference>
<accession>A0A927BPV7</accession>
<protein>
    <recommendedName>
        <fullName evidence="3">Sulfatase-modifying factor enzyme domain-containing protein</fullName>
    </recommendedName>
</protein>
<keyword evidence="2" id="KW-1185">Reference proteome</keyword>
<reference evidence="1" key="1">
    <citation type="submission" date="2020-09" db="EMBL/GenBank/DDBJ databases">
        <title>A novel bacterium of genus Paenibacillus, isolated from South China Sea.</title>
        <authorList>
            <person name="Huang H."/>
            <person name="Mo K."/>
            <person name="Hu Y."/>
        </authorList>
    </citation>
    <scope>NUCLEOTIDE SEQUENCE</scope>
    <source>
        <strain evidence="1">IB182496</strain>
    </source>
</reference>
<comment type="caution">
    <text evidence="1">The sequence shown here is derived from an EMBL/GenBank/DDBJ whole genome shotgun (WGS) entry which is preliminary data.</text>
</comment>
<dbReference type="EMBL" id="JACXIZ010000011">
    <property type="protein sequence ID" value="MBD2844527.1"/>
    <property type="molecule type" value="Genomic_DNA"/>
</dbReference>
<sequence>MNQYDRTAYVRLNSYQRQSLLESLTALHPNLKFKRFACFERFGMRTDTAIYELEGSEFVFVPGDSVTLGWSSFAVGPDEKTSREFEDTLAEYGAGELLSLLADTLSPERTATVGPMLAECRLREIGWHTVAADSPKLTPRQQEAIEKFQSRSGRMLTIHKSLRLTRTDGGTLIELYEPRSYEQLLHGLRRDCFALPTEDEWEYLCGGGSRTLWRWGDSFDYGMRIRHFDDPELAGKPYELELPNQFGLSIAYDPYRYEVVDAPCLLKGGDGGSNICGGLGVAMGYLPVATAFRCWPDDNMLKEYKLDIGGDHTFYRRIIRLSENA</sequence>
<name>A0A927BPV7_9BACL</name>
<dbReference type="InterPro" id="IPR042095">
    <property type="entry name" value="SUMF_sf"/>
</dbReference>
<dbReference type="InterPro" id="IPR016187">
    <property type="entry name" value="CTDL_fold"/>
</dbReference>